<feature type="compositionally biased region" description="Acidic residues" evidence="1">
    <location>
        <begin position="363"/>
        <end position="385"/>
    </location>
</feature>
<evidence type="ECO:0000313" key="3">
    <source>
        <dbReference type="EMBL" id="NME67561.1"/>
    </source>
</evidence>
<name>A0A7X9RSV1_9BACT</name>
<proteinExistence type="predicted"/>
<feature type="region of interest" description="Disordered" evidence="1">
    <location>
        <begin position="363"/>
        <end position="422"/>
    </location>
</feature>
<keyword evidence="4" id="KW-1185">Reference proteome</keyword>
<feature type="compositionally biased region" description="Polar residues" evidence="1">
    <location>
        <begin position="388"/>
        <end position="406"/>
    </location>
</feature>
<keyword evidence="2" id="KW-1133">Transmembrane helix</keyword>
<feature type="compositionally biased region" description="Acidic residues" evidence="1">
    <location>
        <begin position="409"/>
        <end position="422"/>
    </location>
</feature>
<dbReference type="AlphaFoldDB" id="A0A7X9RSV1"/>
<sequence>MKSFEEFKSHFKENIADQLDQIEDKRYYMHNKRLQFGGLTMLLISFALMLMYLDQINEYGVYFMCIFAPLTSMNYFKNNFHDDSIEVEYKEVVVREMIRFMDNSLRYSPQGFIPLKQWIESGVNPTIPDDYDGDDLIEGSIEGTSLQMSEVMVRHLLPPTKKWYVNKKKKQKEKYQKEFHGFFMIIELDNPPDTDIYIFEDHIQKNWGHVGRLIEEKDDRYGRYIPIKDPEFRKFFKVYANNRAAAEKSLKDDFIKRLYKIRKHFKAKVNCVMKGGKLYVFLDIRKELFKVDTTHSLKRSFILKELYRDMEMILTVAQTLNDPIPEEAPPTQINNNFGDSTEDDHVYDDAPVQDEAIIHDSESFLEEEEQFGEDPDEEYEEEFGEDYTASQQQLFGASSDGETPQFNLDDFENEDYYEEDDD</sequence>
<feature type="region of interest" description="Disordered" evidence="1">
    <location>
        <begin position="323"/>
        <end position="342"/>
    </location>
</feature>
<reference evidence="3 4" key="1">
    <citation type="submission" date="2020-04" db="EMBL/GenBank/DDBJ databases">
        <title>Flammeovirga sp. SR4, a novel species isolated from seawater.</title>
        <authorList>
            <person name="Wang X."/>
        </authorList>
    </citation>
    <scope>NUCLEOTIDE SEQUENCE [LARGE SCALE GENOMIC DNA]</scope>
    <source>
        <strain evidence="3 4">ATCC 23126</strain>
    </source>
</reference>
<comment type="caution">
    <text evidence="3">The sequence shown here is derived from an EMBL/GenBank/DDBJ whole genome shotgun (WGS) entry which is preliminary data.</text>
</comment>
<gene>
    <name evidence="3" type="ORF">HHU12_06255</name>
</gene>
<dbReference type="RefSeq" id="WP_169655898.1">
    <property type="nucleotide sequence ID" value="NZ_JABANE010000012.1"/>
</dbReference>
<evidence type="ECO:0000256" key="1">
    <source>
        <dbReference type="SAM" id="MobiDB-lite"/>
    </source>
</evidence>
<evidence type="ECO:0000313" key="4">
    <source>
        <dbReference type="Proteomes" id="UP000576082"/>
    </source>
</evidence>
<dbReference type="Proteomes" id="UP000576082">
    <property type="component" value="Unassembled WGS sequence"/>
</dbReference>
<keyword evidence="2" id="KW-0812">Transmembrane</keyword>
<organism evidence="3 4">
    <name type="scientific">Flammeovirga aprica JL-4</name>
    <dbReference type="NCBI Taxonomy" id="694437"/>
    <lineage>
        <taxon>Bacteria</taxon>
        <taxon>Pseudomonadati</taxon>
        <taxon>Bacteroidota</taxon>
        <taxon>Cytophagia</taxon>
        <taxon>Cytophagales</taxon>
        <taxon>Flammeovirgaceae</taxon>
        <taxon>Flammeovirga</taxon>
    </lineage>
</organism>
<feature type="transmembrane region" description="Helical" evidence="2">
    <location>
        <begin position="34"/>
        <end position="53"/>
    </location>
</feature>
<keyword evidence="2" id="KW-0472">Membrane</keyword>
<dbReference type="InterPro" id="IPR021484">
    <property type="entry name" value="DUF3137"/>
</dbReference>
<dbReference type="Pfam" id="PF11335">
    <property type="entry name" value="DUF3137"/>
    <property type="match status" value="1"/>
</dbReference>
<protein>
    <submittedName>
        <fullName evidence="3">DUF3137 domain-containing protein</fullName>
    </submittedName>
</protein>
<evidence type="ECO:0000256" key="2">
    <source>
        <dbReference type="SAM" id="Phobius"/>
    </source>
</evidence>
<accession>A0A7X9RSV1</accession>
<dbReference type="EMBL" id="JABANE010000012">
    <property type="protein sequence ID" value="NME67561.1"/>
    <property type="molecule type" value="Genomic_DNA"/>
</dbReference>